<dbReference type="InterPro" id="IPR006578">
    <property type="entry name" value="MADF-dom"/>
</dbReference>
<dbReference type="Pfam" id="PF02944">
    <property type="entry name" value="BESS"/>
    <property type="match status" value="1"/>
</dbReference>
<feature type="domain" description="BESS" evidence="4">
    <location>
        <begin position="187"/>
        <end position="226"/>
    </location>
</feature>
<dbReference type="AlphaFoldDB" id="A0AAV1L5G9"/>
<reference evidence="5 6" key="1">
    <citation type="submission" date="2023-11" db="EMBL/GenBank/DDBJ databases">
        <authorList>
            <person name="Hedman E."/>
            <person name="Englund M."/>
            <person name="Stromberg M."/>
            <person name="Nyberg Akerstrom W."/>
            <person name="Nylinder S."/>
            <person name="Jareborg N."/>
            <person name="Kallberg Y."/>
            <person name="Kronander E."/>
        </authorList>
    </citation>
    <scope>NUCLEOTIDE SEQUENCE [LARGE SCALE GENOMIC DNA]</scope>
</reference>
<evidence type="ECO:0000256" key="2">
    <source>
        <dbReference type="SAM" id="MobiDB-lite"/>
    </source>
</evidence>
<dbReference type="GO" id="GO:0005634">
    <property type="term" value="C:nucleus"/>
    <property type="evidence" value="ECO:0007669"/>
    <property type="project" value="UniProtKB-SubCell"/>
</dbReference>
<dbReference type="PROSITE" id="PS51031">
    <property type="entry name" value="BESS"/>
    <property type="match status" value="1"/>
</dbReference>
<evidence type="ECO:0000259" key="4">
    <source>
        <dbReference type="PROSITE" id="PS51031"/>
    </source>
</evidence>
<comment type="subcellular location">
    <subcellularLocation>
        <location evidence="1">Nucleus</location>
    </subcellularLocation>
</comment>
<gene>
    <name evidence="5" type="ORF">PARMNEM_LOCUS9761</name>
</gene>
<evidence type="ECO:0000259" key="3">
    <source>
        <dbReference type="PROSITE" id="PS51029"/>
    </source>
</evidence>
<evidence type="ECO:0008006" key="7">
    <source>
        <dbReference type="Google" id="ProtNLM"/>
    </source>
</evidence>
<proteinExistence type="predicted"/>
<dbReference type="GO" id="GO:0006357">
    <property type="term" value="P:regulation of transcription by RNA polymerase II"/>
    <property type="evidence" value="ECO:0007669"/>
    <property type="project" value="TreeGrafter"/>
</dbReference>
<protein>
    <recommendedName>
        <fullName evidence="7">Transcription factor Adf-1</fullName>
    </recommendedName>
</protein>
<evidence type="ECO:0000313" key="6">
    <source>
        <dbReference type="Proteomes" id="UP001314205"/>
    </source>
</evidence>
<feature type="domain" description="MADF" evidence="3">
    <location>
        <begin position="5"/>
        <end position="96"/>
    </location>
</feature>
<dbReference type="EMBL" id="CAVLGL010000083">
    <property type="protein sequence ID" value="CAK1589231.1"/>
    <property type="molecule type" value="Genomic_DNA"/>
</dbReference>
<keyword evidence="1" id="KW-0539">Nucleus</keyword>
<dbReference type="PROSITE" id="PS51029">
    <property type="entry name" value="MADF"/>
    <property type="match status" value="1"/>
</dbReference>
<dbReference type="Proteomes" id="UP001314205">
    <property type="component" value="Unassembled WGS sequence"/>
</dbReference>
<evidence type="ECO:0000256" key="1">
    <source>
        <dbReference type="PROSITE-ProRule" id="PRU00371"/>
    </source>
</evidence>
<dbReference type="InterPro" id="IPR039353">
    <property type="entry name" value="TF_Adf1"/>
</dbReference>
<dbReference type="GO" id="GO:0003677">
    <property type="term" value="F:DNA binding"/>
    <property type="evidence" value="ECO:0007669"/>
    <property type="project" value="InterPro"/>
</dbReference>
<dbReference type="InterPro" id="IPR004210">
    <property type="entry name" value="BESS_motif"/>
</dbReference>
<dbReference type="SMART" id="SM00595">
    <property type="entry name" value="MADF"/>
    <property type="match status" value="1"/>
</dbReference>
<comment type="caution">
    <text evidence="5">The sequence shown here is derived from an EMBL/GenBank/DDBJ whole genome shotgun (WGS) entry which is preliminary data.</text>
</comment>
<feature type="region of interest" description="Disordered" evidence="2">
    <location>
        <begin position="134"/>
        <end position="158"/>
    </location>
</feature>
<sequence length="238" mass="28142">MSFEEIISEIQAKPEMWCSSHRLYKNRVVKAKVWRELSAKLKVKEEILRKRWKHLKDQYRKELKKYPGHISGIESDDWGSTWQYFNMMSFVKDELMHATGNLNVSQASNTQDSESTDTHSYLNDLDTEMIESVPYPLPQHSPVGSTSSQDSSRRRSNISQELLEIKRRKLSIMEKRFESDDTNSLNKDEDYLFFKSILPYMKKLTEVQKLHLRGKINDWLTEAITQNELSVKREPKYD</sequence>
<organism evidence="5 6">
    <name type="scientific">Parnassius mnemosyne</name>
    <name type="common">clouded apollo</name>
    <dbReference type="NCBI Taxonomy" id="213953"/>
    <lineage>
        <taxon>Eukaryota</taxon>
        <taxon>Metazoa</taxon>
        <taxon>Ecdysozoa</taxon>
        <taxon>Arthropoda</taxon>
        <taxon>Hexapoda</taxon>
        <taxon>Insecta</taxon>
        <taxon>Pterygota</taxon>
        <taxon>Neoptera</taxon>
        <taxon>Endopterygota</taxon>
        <taxon>Lepidoptera</taxon>
        <taxon>Glossata</taxon>
        <taxon>Ditrysia</taxon>
        <taxon>Papilionoidea</taxon>
        <taxon>Papilionidae</taxon>
        <taxon>Parnassiinae</taxon>
        <taxon>Parnassini</taxon>
        <taxon>Parnassius</taxon>
        <taxon>Driopa</taxon>
    </lineage>
</organism>
<dbReference type="Pfam" id="PF10545">
    <property type="entry name" value="MADF_DNA_bdg"/>
    <property type="match status" value="1"/>
</dbReference>
<evidence type="ECO:0000313" key="5">
    <source>
        <dbReference type="EMBL" id="CAK1589231.1"/>
    </source>
</evidence>
<dbReference type="GO" id="GO:0005667">
    <property type="term" value="C:transcription regulator complex"/>
    <property type="evidence" value="ECO:0007669"/>
    <property type="project" value="TreeGrafter"/>
</dbReference>
<keyword evidence="6" id="KW-1185">Reference proteome</keyword>
<dbReference type="PANTHER" id="PTHR12243:SF69">
    <property type="entry name" value="SI:CH73-59F11.3"/>
    <property type="match status" value="1"/>
</dbReference>
<name>A0AAV1L5G9_9NEOP</name>
<dbReference type="PANTHER" id="PTHR12243">
    <property type="entry name" value="MADF DOMAIN TRANSCRIPTION FACTOR"/>
    <property type="match status" value="1"/>
</dbReference>
<accession>A0AAV1L5G9</accession>